<dbReference type="Gene3D" id="3.10.20.650">
    <property type="match status" value="1"/>
</dbReference>
<sequence length="330" mass="36747">MFIDVAADIFGRKDNIRLEFPPTVSSMSLAELFHRVDAAYARVIEQLLGRQRKPTTSRDIFASEEVRLLVLDRSNGKDVARWVVITDCSQLTPYCQLYVFQSRDRTREHGGDAQAPLPEARVMRVPHTLLRQRTPPTRNATPRRRTTSAPRTAPSPLTTSPPQVSVTASDDVVLHFLQSNGSSSPSGQRVCSAVLLSRLLNAVGVNLNSWNDPAFAFLASAGLTAARPQILVSEYRSFCRAYPSLVKLMHRHLLERYGNGLTSLSPRAGSADRRDWSPPRTPTTSQPREESPRRRTAPSPHRQNSVSSRLSSGLSSIPTAKDRKLRIYDP</sequence>
<feature type="compositionally biased region" description="Basic and acidic residues" evidence="1">
    <location>
        <begin position="320"/>
        <end position="330"/>
    </location>
</feature>
<evidence type="ECO:0000313" key="3">
    <source>
        <dbReference type="Proteomes" id="UP000051952"/>
    </source>
</evidence>
<proteinExistence type="predicted"/>
<feature type="region of interest" description="Disordered" evidence="1">
    <location>
        <begin position="130"/>
        <end position="164"/>
    </location>
</feature>
<dbReference type="AlphaFoldDB" id="A0A0S4KLL5"/>
<evidence type="ECO:0000313" key="2">
    <source>
        <dbReference type="EMBL" id="CUI15518.1"/>
    </source>
</evidence>
<name>A0A0S4KLL5_BODSA</name>
<protein>
    <submittedName>
        <fullName evidence="2">Uncharacterized protein</fullName>
    </submittedName>
</protein>
<keyword evidence="3" id="KW-1185">Reference proteome</keyword>
<reference evidence="3" key="1">
    <citation type="submission" date="2015-09" db="EMBL/GenBank/DDBJ databases">
        <authorList>
            <consortium name="Pathogen Informatics"/>
        </authorList>
    </citation>
    <scope>NUCLEOTIDE SEQUENCE [LARGE SCALE GENOMIC DNA]</scope>
    <source>
        <strain evidence="3">Lake Konstanz</strain>
    </source>
</reference>
<feature type="compositionally biased region" description="Low complexity" evidence="1">
    <location>
        <begin position="147"/>
        <end position="162"/>
    </location>
</feature>
<accession>A0A0S4KLL5</accession>
<dbReference type="VEuPathDB" id="TriTrypDB:BSAL_45065"/>
<dbReference type="EMBL" id="CYKH01002197">
    <property type="protein sequence ID" value="CUI15518.1"/>
    <property type="molecule type" value="Genomic_DNA"/>
</dbReference>
<organism evidence="2 3">
    <name type="scientific">Bodo saltans</name>
    <name type="common">Flagellated protozoan</name>
    <dbReference type="NCBI Taxonomy" id="75058"/>
    <lineage>
        <taxon>Eukaryota</taxon>
        <taxon>Discoba</taxon>
        <taxon>Euglenozoa</taxon>
        <taxon>Kinetoplastea</taxon>
        <taxon>Metakinetoplastina</taxon>
        <taxon>Eubodonida</taxon>
        <taxon>Bodonidae</taxon>
        <taxon>Bodo</taxon>
    </lineage>
</organism>
<gene>
    <name evidence="2" type="ORF">BSAL_45065</name>
</gene>
<feature type="compositionally biased region" description="Low complexity" evidence="1">
    <location>
        <begin position="305"/>
        <end position="316"/>
    </location>
</feature>
<feature type="region of interest" description="Disordered" evidence="1">
    <location>
        <begin position="260"/>
        <end position="330"/>
    </location>
</feature>
<dbReference type="Proteomes" id="UP000051952">
    <property type="component" value="Unassembled WGS sequence"/>
</dbReference>
<evidence type="ECO:0000256" key="1">
    <source>
        <dbReference type="SAM" id="MobiDB-lite"/>
    </source>
</evidence>